<dbReference type="WBParaSite" id="SBAD_0000134501-mRNA-1">
    <property type="protein sequence ID" value="SBAD_0000134501-mRNA-1"/>
    <property type="gene ID" value="SBAD_0000134501"/>
</dbReference>
<proteinExistence type="inferred from homology"/>
<name>A0A183ICE4_9BILA</name>
<dbReference type="InterPro" id="IPR035957">
    <property type="entry name" value="Crust_neurohorm_sf"/>
</dbReference>
<evidence type="ECO:0000313" key="4">
    <source>
        <dbReference type="WBParaSite" id="SBAD_0000134501-mRNA-1"/>
    </source>
</evidence>
<dbReference type="SUPFAM" id="SSF81778">
    <property type="entry name" value="Crustacean CHH/MIH/GIH neurohormone"/>
    <property type="match status" value="1"/>
</dbReference>
<dbReference type="PANTHER" id="PTHR35981">
    <property type="entry name" value="ION TRANSPORT PEPTIDE, ISOFORM C"/>
    <property type="match status" value="1"/>
</dbReference>
<evidence type="ECO:0000313" key="2">
    <source>
        <dbReference type="EMBL" id="VDO93854.1"/>
    </source>
</evidence>
<keyword evidence="3" id="KW-1185">Reference proteome</keyword>
<dbReference type="InterPro" id="IPR031098">
    <property type="entry name" value="Crust_neurohorm"/>
</dbReference>
<protein>
    <submittedName>
        <fullName evidence="4">Protein quiver</fullName>
    </submittedName>
</protein>
<evidence type="ECO:0000313" key="3">
    <source>
        <dbReference type="Proteomes" id="UP000270296"/>
    </source>
</evidence>
<sequence length="169" mass="19227">MNFSVASAVFIELKNNLLLTRMLSVLLMCLLWLNGLNARVLRGDSSERDVLPAAKRPWEEDDCPIYKNEALHAVVDRICEMCHEMFRHEDPNLRAKCRYVSVEATARARMKAMADTNGNHLCLKERAKQHCGNNFVCNCRTVFYCIVVQEEWPDIPALAANASFVVVVL</sequence>
<dbReference type="Proteomes" id="UP000270296">
    <property type="component" value="Unassembled WGS sequence"/>
</dbReference>
<accession>A0A183ICE4</accession>
<comment type="similarity">
    <text evidence="1">Belongs to the arthropod CHH/MIH/GIH/VIH hormone family.</text>
</comment>
<dbReference type="AlphaFoldDB" id="A0A183ICE4"/>
<gene>
    <name evidence="2" type="ORF">SBAD_LOCUS1288</name>
</gene>
<reference evidence="2 3" key="2">
    <citation type="submission" date="2018-11" db="EMBL/GenBank/DDBJ databases">
        <authorList>
            <consortium name="Pathogen Informatics"/>
        </authorList>
    </citation>
    <scope>NUCLEOTIDE SEQUENCE [LARGE SCALE GENOMIC DNA]</scope>
</reference>
<dbReference type="PANTHER" id="PTHR35981:SF2">
    <property type="entry name" value="ION TRANSPORT PEPTIDE, ISOFORM C"/>
    <property type="match status" value="1"/>
</dbReference>
<dbReference type="Gene3D" id="1.10.2010.10">
    <property type="entry name" value="Crustacean CHH/MIH/GIH neurohormone"/>
    <property type="match status" value="1"/>
</dbReference>
<organism evidence="4">
    <name type="scientific">Soboliphyme baturini</name>
    <dbReference type="NCBI Taxonomy" id="241478"/>
    <lineage>
        <taxon>Eukaryota</taxon>
        <taxon>Metazoa</taxon>
        <taxon>Ecdysozoa</taxon>
        <taxon>Nematoda</taxon>
        <taxon>Enoplea</taxon>
        <taxon>Dorylaimia</taxon>
        <taxon>Dioctophymatida</taxon>
        <taxon>Dioctophymatoidea</taxon>
        <taxon>Soboliphymatidae</taxon>
        <taxon>Soboliphyme</taxon>
    </lineage>
</organism>
<evidence type="ECO:0000256" key="1">
    <source>
        <dbReference type="ARBA" id="ARBA00005447"/>
    </source>
</evidence>
<dbReference type="EMBL" id="UZAM01006775">
    <property type="protein sequence ID" value="VDO93854.1"/>
    <property type="molecule type" value="Genomic_DNA"/>
</dbReference>
<dbReference type="OrthoDB" id="6365952at2759"/>
<reference evidence="4" key="1">
    <citation type="submission" date="2016-06" db="UniProtKB">
        <authorList>
            <consortium name="WormBaseParasite"/>
        </authorList>
    </citation>
    <scope>IDENTIFICATION</scope>
</reference>
<dbReference type="GO" id="GO:0007623">
    <property type="term" value="P:circadian rhythm"/>
    <property type="evidence" value="ECO:0007669"/>
    <property type="project" value="TreeGrafter"/>
</dbReference>